<protein>
    <submittedName>
        <fullName evidence="1">Uncharacterized protein</fullName>
    </submittedName>
</protein>
<comment type="caution">
    <text evidence="1">The sequence shown here is derived from an EMBL/GenBank/DDBJ whole genome shotgun (WGS) entry which is preliminary data.</text>
</comment>
<dbReference type="AlphaFoldDB" id="A0A930L6E9"/>
<proteinExistence type="predicted"/>
<dbReference type="Proteomes" id="UP000713964">
    <property type="component" value="Unassembled WGS sequence"/>
</dbReference>
<evidence type="ECO:0000313" key="2">
    <source>
        <dbReference type="Proteomes" id="UP000713964"/>
    </source>
</evidence>
<accession>A0A930L6E9</accession>
<evidence type="ECO:0000313" key="1">
    <source>
        <dbReference type="EMBL" id="MBF1659799.1"/>
    </source>
</evidence>
<organism evidence="1 2">
    <name type="scientific">Rothia mucilaginosa</name>
    <dbReference type="NCBI Taxonomy" id="43675"/>
    <lineage>
        <taxon>Bacteria</taxon>
        <taxon>Bacillati</taxon>
        <taxon>Actinomycetota</taxon>
        <taxon>Actinomycetes</taxon>
        <taxon>Micrococcales</taxon>
        <taxon>Micrococcaceae</taxon>
        <taxon>Rothia</taxon>
    </lineage>
</organism>
<sequence length="102" mass="12150">MAQRQKLHKRLELALGSKRVYYQPPPSVKLEYPCIIYSKTDRELLRADNSVYKSFDRYQVVVLYTDPDFDATDHVLTLPWATYNRHYAVNNVYHDVLYVYSD</sequence>
<dbReference type="EMBL" id="JABZXL010000026">
    <property type="protein sequence ID" value="MBF1659799.1"/>
    <property type="molecule type" value="Genomic_DNA"/>
</dbReference>
<name>A0A930L6E9_9MICC</name>
<reference evidence="1" key="1">
    <citation type="submission" date="2020-04" db="EMBL/GenBank/DDBJ databases">
        <title>Deep metagenomics examines the oral microbiome during advanced dental caries in children, revealing novel taxa and co-occurrences with host molecules.</title>
        <authorList>
            <person name="Baker J.L."/>
            <person name="Morton J.T."/>
            <person name="Dinis M."/>
            <person name="Alvarez R."/>
            <person name="Tran N.C."/>
            <person name="Knight R."/>
            <person name="Edlund A."/>
        </authorList>
    </citation>
    <scope>NUCLEOTIDE SEQUENCE</scope>
    <source>
        <strain evidence="1">JCVI_29_bin.11</strain>
    </source>
</reference>
<gene>
    <name evidence="1" type="ORF">HXO58_08195</name>
</gene>